<organism evidence="2 3">
    <name type="scientific">Hyphomicrobium denitrificans 1NES1</name>
    <dbReference type="NCBI Taxonomy" id="670307"/>
    <lineage>
        <taxon>Bacteria</taxon>
        <taxon>Pseudomonadati</taxon>
        <taxon>Pseudomonadota</taxon>
        <taxon>Alphaproteobacteria</taxon>
        <taxon>Hyphomicrobiales</taxon>
        <taxon>Hyphomicrobiaceae</taxon>
        <taxon>Hyphomicrobium</taxon>
    </lineage>
</organism>
<dbReference type="EMBL" id="CP005587">
    <property type="protein sequence ID" value="AGK59528.1"/>
    <property type="molecule type" value="Genomic_DNA"/>
</dbReference>
<evidence type="ECO:0000313" key="3">
    <source>
        <dbReference type="Proteomes" id="UP000005952"/>
    </source>
</evidence>
<dbReference type="KEGG" id="hdt:HYPDE_39293"/>
<accession>N0B922</accession>
<evidence type="ECO:0000256" key="1">
    <source>
        <dbReference type="SAM" id="SignalP"/>
    </source>
</evidence>
<protein>
    <recommendedName>
        <fullName evidence="4">DUF2950 domain-containing protein</fullName>
    </recommendedName>
</protein>
<dbReference type="OrthoDB" id="108782at2"/>
<dbReference type="AlphaFoldDB" id="N0B922"/>
<dbReference type="RefSeq" id="WP_015599543.1">
    <property type="nucleotide sequence ID" value="NC_021172.1"/>
</dbReference>
<reference evidence="2 3" key="1">
    <citation type="journal article" date="2013" name="Genome Announc.">
        <title>Genome sequences for three denitrifying bacterial strains isolated from a uranium- and nitrate-contaminated subsurface environment.</title>
        <authorList>
            <person name="Venkatramanan R."/>
            <person name="Prakash O."/>
            <person name="Woyke T."/>
            <person name="Chain P."/>
            <person name="Goodwin L.A."/>
            <person name="Watson D."/>
            <person name="Brooks S."/>
            <person name="Kostka J.E."/>
            <person name="Green S.J."/>
        </authorList>
    </citation>
    <scope>NUCLEOTIDE SEQUENCE [LARGE SCALE GENOMIC DNA]</scope>
    <source>
        <strain evidence="2 3">1NES1</strain>
    </source>
</reference>
<dbReference type="Pfam" id="PF11453">
    <property type="entry name" value="DUF2950"/>
    <property type="match status" value="1"/>
</dbReference>
<dbReference type="InterPro" id="IPR021556">
    <property type="entry name" value="DUF2950"/>
</dbReference>
<evidence type="ECO:0008006" key="4">
    <source>
        <dbReference type="Google" id="ProtNLM"/>
    </source>
</evidence>
<evidence type="ECO:0000313" key="2">
    <source>
        <dbReference type="EMBL" id="AGK59528.1"/>
    </source>
</evidence>
<keyword evidence="1" id="KW-0732">Signal</keyword>
<name>N0B922_9HYPH</name>
<gene>
    <name evidence="2" type="ORF">HYPDE_39293</name>
</gene>
<sequence length="319" mass="35119">MSQFKWSHNSLCSLALLSFVVLLALSFQLAAAEASRKAFATPEDAVKSLVDAVKANDEQELISILGPSLKEWIESGDPIADREAREKFVADYEQNKEIDTSEAGKAILVIGEDEFPFPIPLVKTNDQWTFDPEQGKQEIIDRRVGTNELDTIETLLAIVDAQNDYAELNPLGKGAPEYARRFISSPGKHDGLYWPSNRSEAQSPLGTLVAEAATAGYQPTTEGGESSKNPYHGYYFRMLTAQGSHAPGGAYSYLVNGRMIGGFAVIAWPAKYGASGYKTFMINQDQTVYETDLGTNTAAEVKKIRTFDPDKSWKRIDTN</sequence>
<dbReference type="eggNOG" id="COG4786">
    <property type="taxonomic scope" value="Bacteria"/>
</dbReference>
<dbReference type="STRING" id="670307.HYPDE_39293"/>
<feature type="chain" id="PRO_5004105673" description="DUF2950 domain-containing protein" evidence="1">
    <location>
        <begin position="32"/>
        <end position="319"/>
    </location>
</feature>
<dbReference type="HOGENOM" id="CLU_078227_0_0_5"/>
<keyword evidence="3" id="KW-1185">Reference proteome</keyword>
<proteinExistence type="predicted"/>
<dbReference type="Proteomes" id="UP000005952">
    <property type="component" value="Chromosome"/>
</dbReference>
<feature type="signal peptide" evidence="1">
    <location>
        <begin position="1"/>
        <end position="31"/>
    </location>
</feature>